<evidence type="ECO:0000313" key="3">
    <source>
        <dbReference type="Proteomes" id="UP001500033"/>
    </source>
</evidence>
<dbReference type="EMBL" id="BAAAIE010000538">
    <property type="protein sequence ID" value="GAA1074303.1"/>
    <property type="molecule type" value="Genomic_DNA"/>
</dbReference>
<feature type="compositionally biased region" description="Polar residues" evidence="1">
    <location>
        <begin position="15"/>
        <end position="27"/>
    </location>
</feature>
<feature type="region of interest" description="Disordered" evidence="1">
    <location>
        <begin position="1"/>
        <end position="51"/>
    </location>
</feature>
<proteinExistence type="predicted"/>
<organism evidence="2 3">
    <name type="scientific">Streptomyces rhizosphaericus</name>
    <dbReference type="NCBI Taxonomy" id="114699"/>
    <lineage>
        <taxon>Bacteria</taxon>
        <taxon>Bacillati</taxon>
        <taxon>Actinomycetota</taxon>
        <taxon>Actinomycetes</taxon>
        <taxon>Kitasatosporales</taxon>
        <taxon>Streptomycetaceae</taxon>
        <taxon>Streptomyces</taxon>
        <taxon>Streptomyces violaceusniger group</taxon>
    </lineage>
</organism>
<evidence type="ECO:0000313" key="2">
    <source>
        <dbReference type="EMBL" id="GAA1074303.1"/>
    </source>
</evidence>
<gene>
    <name evidence="2" type="ORF">GCM10009576_099280</name>
</gene>
<sequence>MAPGGCPRWCGPRAFSTQESWPPTNEGKSAKFGYGGVSGSIRRETPKKIQA</sequence>
<comment type="caution">
    <text evidence="2">The sequence shown here is derived from an EMBL/GenBank/DDBJ whole genome shotgun (WGS) entry which is preliminary data.</text>
</comment>
<accession>A0ABN1TC93</accession>
<reference evidence="2 3" key="1">
    <citation type="journal article" date="2019" name="Int. J. Syst. Evol. Microbiol.">
        <title>The Global Catalogue of Microorganisms (GCM) 10K type strain sequencing project: providing services to taxonomists for standard genome sequencing and annotation.</title>
        <authorList>
            <consortium name="The Broad Institute Genomics Platform"/>
            <consortium name="The Broad Institute Genome Sequencing Center for Infectious Disease"/>
            <person name="Wu L."/>
            <person name="Ma J."/>
        </authorList>
    </citation>
    <scope>NUCLEOTIDE SEQUENCE [LARGE SCALE GENOMIC DNA]</scope>
    <source>
        <strain evidence="2 3">JCM 11445</strain>
    </source>
</reference>
<name>A0ABN1TC93_9ACTN</name>
<feature type="compositionally biased region" description="Basic and acidic residues" evidence="1">
    <location>
        <begin position="41"/>
        <end position="51"/>
    </location>
</feature>
<evidence type="ECO:0000256" key="1">
    <source>
        <dbReference type="SAM" id="MobiDB-lite"/>
    </source>
</evidence>
<keyword evidence="3" id="KW-1185">Reference proteome</keyword>
<dbReference type="Proteomes" id="UP001500033">
    <property type="component" value="Unassembled WGS sequence"/>
</dbReference>
<protein>
    <submittedName>
        <fullName evidence="2">Uncharacterized protein</fullName>
    </submittedName>
</protein>